<comment type="caution">
    <text evidence="13">The sequence shown here is derived from an EMBL/GenBank/DDBJ whole genome shotgun (WGS) entry which is preliminary data.</text>
</comment>
<keyword evidence="6" id="KW-0132">Cell division</keyword>
<dbReference type="PROSITE" id="PS50866">
    <property type="entry name" value="GOLD"/>
    <property type="match status" value="1"/>
</dbReference>
<proteinExistence type="inferred from homology"/>
<gene>
    <name evidence="13" type="ORF">RND81_09G212900</name>
</gene>
<evidence type="ECO:0000256" key="3">
    <source>
        <dbReference type="ARBA" id="ARBA00007155"/>
    </source>
</evidence>
<dbReference type="CDD" id="cd00170">
    <property type="entry name" value="SEC14"/>
    <property type="match status" value="1"/>
</dbReference>
<dbReference type="InterPro" id="IPR044834">
    <property type="entry name" value="PATL"/>
</dbReference>
<dbReference type="InterPro" id="IPR009038">
    <property type="entry name" value="GOLD_dom"/>
</dbReference>
<keyword evidence="14" id="KW-1185">Reference proteome</keyword>
<evidence type="ECO:0000256" key="4">
    <source>
        <dbReference type="ARBA" id="ARBA00022448"/>
    </source>
</evidence>
<keyword evidence="7" id="KW-0446">Lipid-binding</keyword>
<dbReference type="SUPFAM" id="SSF101576">
    <property type="entry name" value="Supernatant protein factor (SPF), C-terminal domain"/>
    <property type="match status" value="1"/>
</dbReference>
<dbReference type="SMART" id="SM01100">
    <property type="entry name" value="CRAL_TRIO_N"/>
    <property type="match status" value="1"/>
</dbReference>
<dbReference type="GO" id="GO:0005737">
    <property type="term" value="C:cytoplasm"/>
    <property type="evidence" value="ECO:0007669"/>
    <property type="project" value="UniProtKB-SubCell"/>
</dbReference>
<dbReference type="Pfam" id="PF03765">
    <property type="entry name" value="CRAL_TRIO_N"/>
    <property type="match status" value="1"/>
</dbReference>
<evidence type="ECO:0000256" key="2">
    <source>
        <dbReference type="ARBA" id="ARBA00004496"/>
    </source>
</evidence>
<evidence type="ECO:0000256" key="5">
    <source>
        <dbReference type="ARBA" id="ARBA00022490"/>
    </source>
</evidence>
<feature type="compositionally biased region" description="Basic and acidic residues" evidence="10">
    <location>
        <begin position="1"/>
        <end position="23"/>
    </location>
</feature>
<dbReference type="SMART" id="SM00516">
    <property type="entry name" value="SEC14"/>
    <property type="match status" value="1"/>
</dbReference>
<dbReference type="InterPro" id="IPR036865">
    <property type="entry name" value="CRAL-TRIO_dom_sf"/>
</dbReference>
<dbReference type="Pfam" id="PF00650">
    <property type="entry name" value="CRAL_TRIO"/>
    <property type="match status" value="1"/>
</dbReference>
<dbReference type="PROSITE" id="PS50191">
    <property type="entry name" value="CRAL_TRIO"/>
    <property type="match status" value="1"/>
</dbReference>
<dbReference type="InterPro" id="IPR011074">
    <property type="entry name" value="CRAL/TRIO_N_dom"/>
</dbReference>
<dbReference type="InterPro" id="IPR001251">
    <property type="entry name" value="CRAL-TRIO_dom"/>
</dbReference>
<keyword evidence="9" id="KW-0131">Cell cycle</keyword>
<comment type="similarity">
    <text evidence="3">Belongs to the patellin family.</text>
</comment>
<evidence type="ECO:0000256" key="10">
    <source>
        <dbReference type="SAM" id="MobiDB-lite"/>
    </source>
</evidence>
<feature type="domain" description="CRAL-TRIO" evidence="11">
    <location>
        <begin position="265"/>
        <end position="441"/>
    </location>
</feature>
<evidence type="ECO:0008006" key="15">
    <source>
        <dbReference type="Google" id="ProtNLM"/>
    </source>
</evidence>
<evidence type="ECO:0000256" key="6">
    <source>
        <dbReference type="ARBA" id="ARBA00022618"/>
    </source>
</evidence>
<keyword evidence="8" id="KW-0472">Membrane</keyword>
<sequence length="552" mass="61686">MGLMAEEVKATMSKEDVVDKPVAEAEEEDETVTVTKNVVDDAVDGMPKGEDEEVTQPIHTVSCYDNADNDNVSVELPDNENKALVELKKLIQIALDNHEFYVVAETAPPPSPPLPPHVVVEDEGGEKDEMINVAADVVDEDETKTLEAIEETVVSVVSSMDEQQQQPQTLSSVVAVVDGSSPPAAEEDKQEVKTLAKEEEDTASSSPSPPEEVSIWGVPLMKDERTDTILRKFLRARDFNPKHAFTMLKNTIKWRKEFGIDNLLDEPLGEGLAEKAVFMHGVSKDGHPVCYNVYGAFDDKELYLKTFSDEVKRQKFLKWRIQFMEKSVRKLDFGKSGINTIIQVNDLKNSPGPGKWELRHATKLALQLFQDNYPEFVAKQVFINVPWWYVAVNKMISPFLTQRTKSKFVVAGPSKSAETLFNYIAPEQVPIQYGGFSKRGEFSVKDGVTQIIVKPTSQETVEFAVTQACNITWEVRVVGWDVSYGAEFVPNAKESYIVIIQKLKKVGATEESIITNNFKCSEAGKVVLTIHNSSSKKKSLLYRLQPLILLSH</sequence>
<dbReference type="GO" id="GO:0051301">
    <property type="term" value="P:cell division"/>
    <property type="evidence" value="ECO:0007669"/>
    <property type="project" value="UniProtKB-KW"/>
</dbReference>
<dbReference type="InterPro" id="IPR036273">
    <property type="entry name" value="CRAL/TRIO_N_dom_sf"/>
</dbReference>
<dbReference type="AlphaFoldDB" id="A0AAW1IQG8"/>
<dbReference type="Proteomes" id="UP001443914">
    <property type="component" value="Unassembled WGS sequence"/>
</dbReference>
<keyword evidence="4" id="KW-0813">Transport</keyword>
<name>A0AAW1IQG8_SAPOF</name>
<feature type="region of interest" description="Disordered" evidence="10">
    <location>
        <begin position="180"/>
        <end position="214"/>
    </location>
</feature>
<evidence type="ECO:0000256" key="9">
    <source>
        <dbReference type="ARBA" id="ARBA00023306"/>
    </source>
</evidence>
<reference evidence="13" key="1">
    <citation type="submission" date="2024-03" db="EMBL/GenBank/DDBJ databases">
        <title>WGS assembly of Saponaria officinalis var. Norfolk2.</title>
        <authorList>
            <person name="Jenkins J."/>
            <person name="Shu S."/>
            <person name="Grimwood J."/>
            <person name="Barry K."/>
            <person name="Goodstein D."/>
            <person name="Schmutz J."/>
            <person name="Leebens-Mack J."/>
            <person name="Osbourn A."/>
        </authorList>
    </citation>
    <scope>NUCLEOTIDE SEQUENCE [LARGE SCALE GENOMIC DNA]</scope>
    <source>
        <strain evidence="13">JIC</strain>
    </source>
</reference>
<dbReference type="GO" id="GO:0016020">
    <property type="term" value="C:membrane"/>
    <property type="evidence" value="ECO:0007669"/>
    <property type="project" value="UniProtKB-SubCell"/>
</dbReference>
<dbReference type="InterPro" id="IPR036598">
    <property type="entry name" value="GOLD_dom_sf"/>
</dbReference>
<dbReference type="SUPFAM" id="SSF52087">
    <property type="entry name" value="CRAL/TRIO domain"/>
    <property type="match status" value="1"/>
</dbReference>
<protein>
    <recommendedName>
        <fullName evidence="15">CRAL-TRIO domain-containing protein</fullName>
    </recommendedName>
</protein>
<evidence type="ECO:0000313" key="14">
    <source>
        <dbReference type="Proteomes" id="UP001443914"/>
    </source>
</evidence>
<evidence type="ECO:0000256" key="7">
    <source>
        <dbReference type="ARBA" id="ARBA00023121"/>
    </source>
</evidence>
<dbReference type="Pfam" id="PF25099">
    <property type="entry name" value="GOLD_PATL1_C"/>
    <property type="match status" value="1"/>
</dbReference>
<dbReference type="EMBL" id="JBDFQZ010000009">
    <property type="protein sequence ID" value="KAK9691698.1"/>
    <property type="molecule type" value="Genomic_DNA"/>
</dbReference>
<dbReference type="InterPro" id="IPR056794">
    <property type="entry name" value="PATL1-6_C_GOLD"/>
</dbReference>
<dbReference type="PANTHER" id="PTHR45932:SF17">
    <property type="entry name" value="CELLULAR RETINALDEHYDE-BINDING_TRIPLE FUNCTION DOMAIN-CONTAINING PROTEIN"/>
    <property type="match status" value="1"/>
</dbReference>
<feature type="compositionally biased region" description="Basic and acidic residues" evidence="10">
    <location>
        <begin position="186"/>
        <end position="197"/>
    </location>
</feature>
<dbReference type="GO" id="GO:0008289">
    <property type="term" value="F:lipid binding"/>
    <property type="evidence" value="ECO:0007669"/>
    <property type="project" value="UniProtKB-KW"/>
</dbReference>
<dbReference type="SUPFAM" id="SSF46938">
    <property type="entry name" value="CRAL/TRIO N-terminal domain"/>
    <property type="match status" value="1"/>
</dbReference>
<feature type="region of interest" description="Disordered" evidence="10">
    <location>
        <begin position="1"/>
        <end position="31"/>
    </location>
</feature>
<evidence type="ECO:0000256" key="1">
    <source>
        <dbReference type="ARBA" id="ARBA00004370"/>
    </source>
</evidence>
<keyword evidence="5" id="KW-0963">Cytoplasm</keyword>
<evidence type="ECO:0000259" key="12">
    <source>
        <dbReference type="PROSITE" id="PS50866"/>
    </source>
</evidence>
<accession>A0AAW1IQG8</accession>
<feature type="domain" description="GOLD" evidence="12">
    <location>
        <begin position="445"/>
        <end position="546"/>
    </location>
</feature>
<dbReference type="Gene3D" id="3.40.525.10">
    <property type="entry name" value="CRAL-TRIO lipid binding domain"/>
    <property type="match status" value="1"/>
</dbReference>
<organism evidence="13 14">
    <name type="scientific">Saponaria officinalis</name>
    <name type="common">Common soapwort</name>
    <name type="synonym">Lychnis saponaria</name>
    <dbReference type="NCBI Taxonomy" id="3572"/>
    <lineage>
        <taxon>Eukaryota</taxon>
        <taxon>Viridiplantae</taxon>
        <taxon>Streptophyta</taxon>
        <taxon>Embryophyta</taxon>
        <taxon>Tracheophyta</taxon>
        <taxon>Spermatophyta</taxon>
        <taxon>Magnoliopsida</taxon>
        <taxon>eudicotyledons</taxon>
        <taxon>Gunneridae</taxon>
        <taxon>Pentapetalae</taxon>
        <taxon>Caryophyllales</taxon>
        <taxon>Caryophyllaceae</taxon>
        <taxon>Caryophylleae</taxon>
        <taxon>Saponaria</taxon>
    </lineage>
</organism>
<comment type="subcellular location">
    <subcellularLocation>
        <location evidence="2">Cytoplasm</location>
    </subcellularLocation>
    <subcellularLocation>
        <location evidence="1">Membrane</location>
    </subcellularLocation>
</comment>
<dbReference type="PANTHER" id="PTHR45932">
    <property type="entry name" value="PATELLIN-1"/>
    <property type="match status" value="1"/>
</dbReference>
<evidence type="ECO:0000259" key="11">
    <source>
        <dbReference type="PROSITE" id="PS50191"/>
    </source>
</evidence>
<dbReference type="Gene3D" id="2.60.120.680">
    <property type="entry name" value="GOLD domain"/>
    <property type="match status" value="1"/>
</dbReference>
<feature type="compositionally biased region" description="Low complexity" evidence="10">
    <location>
        <begin position="203"/>
        <end position="214"/>
    </location>
</feature>
<evidence type="ECO:0000256" key="8">
    <source>
        <dbReference type="ARBA" id="ARBA00023136"/>
    </source>
</evidence>
<evidence type="ECO:0000313" key="13">
    <source>
        <dbReference type="EMBL" id="KAK9691698.1"/>
    </source>
</evidence>